<dbReference type="InterPro" id="IPR014352">
    <property type="entry name" value="FERM/acyl-CoA-bd_prot_sf"/>
</dbReference>
<sequence length="252" mass="27888">MAEALPDSDFSDDDQTPLDVEFNTAANHLRKITNKLDNNQLLELYGLFKQGTDGKCNTPKPGWLDGRGRKKWEAWRALGDMPSEEAKQEYIDLLQKYDPDWSELSDSKVTGAKEAWVAVSSLRFSPEPELVHDQLTILEAAREDCGDRIAKLLSSNPELKHERDDDGLTALHWAADRDATEALKALIEYGCPIDAVDECGQTALHYAALCGHIKSTQILLNAGATLHEDEEGCTPLDVAADNEIRKILEGAT</sequence>
<organism evidence="6 7">
    <name type="scientific">Chilo suppressalis</name>
    <name type="common">Asiatic rice borer moth</name>
    <dbReference type="NCBI Taxonomy" id="168631"/>
    <lineage>
        <taxon>Eukaryota</taxon>
        <taxon>Metazoa</taxon>
        <taxon>Ecdysozoa</taxon>
        <taxon>Arthropoda</taxon>
        <taxon>Hexapoda</taxon>
        <taxon>Insecta</taxon>
        <taxon>Pterygota</taxon>
        <taxon>Neoptera</taxon>
        <taxon>Endopterygota</taxon>
        <taxon>Lepidoptera</taxon>
        <taxon>Glossata</taxon>
        <taxon>Ditrysia</taxon>
        <taxon>Pyraloidea</taxon>
        <taxon>Crambidae</taxon>
        <taxon>Crambinae</taxon>
        <taxon>Chilo</taxon>
    </lineage>
</organism>
<dbReference type="PANTHER" id="PTHR24119">
    <property type="entry name" value="ACYL-COA-BINDING DOMAIN-CONTAINING PROTEIN 6"/>
    <property type="match status" value="1"/>
</dbReference>
<dbReference type="InterPro" id="IPR036770">
    <property type="entry name" value="Ankyrin_rpt-contain_sf"/>
</dbReference>
<dbReference type="PANTHER" id="PTHR24119:SF0">
    <property type="entry name" value="ACYL-COA-BINDING DOMAIN-CONTAINING PROTEIN 6"/>
    <property type="match status" value="1"/>
</dbReference>
<gene>
    <name evidence="6" type="ORF">CHILSU_LOCUS4360</name>
</gene>
<dbReference type="InterPro" id="IPR000582">
    <property type="entry name" value="Acyl-CoA-binding_protein"/>
</dbReference>
<reference evidence="6" key="1">
    <citation type="submission" date="2021-12" db="EMBL/GenBank/DDBJ databases">
        <authorList>
            <person name="King R."/>
        </authorList>
    </citation>
    <scope>NUCLEOTIDE SEQUENCE</scope>
</reference>
<accession>A0ABN8B504</accession>
<keyword evidence="3" id="KW-0040">ANK repeat</keyword>
<evidence type="ECO:0000313" key="6">
    <source>
        <dbReference type="EMBL" id="CAH0401142.1"/>
    </source>
</evidence>
<keyword evidence="2" id="KW-0677">Repeat</keyword>
<evidence type="ECO:0000313" key="7">
    <source>
        <dbReference type="Proteomes" id="UP001153292"/>
    </source>
</evidence>
<dbReference type="Gene3D" id="1.25.40.20">
    <property type="entry name" value="Ankyrin repeat-containing domain"/>
    <property type="match status" value="1"/>
</dbReference>
<protein>
    <recommendedName>
        <fullName evidence="1">Acyl-CoA-binding domain-containing protein 6</fullName>
    </recommendedName>
</protein>
<dbReference type="Gene3D" id="1.20.80.10">
    <property type="match status" value="1"/>
</dbReference>
<keyword evidence="7" id="KW-1185">Reference proteome</keyword>
<evidence type="ECO:0000256" key="2">
    <source>
        <dbReference type="ARBA" id="ARBA00022737"/>
    </source>
</evidence>
<dbReference type="Proteomes" id="UP001153292">
    <property type="component" value="Chromosome 19"/>
</dbReference>
<dbReference type="EMBL" id="OU963912">
    <property type="protein sequence ID" value="CAH0401142.1"/>
    <property type="molecule type" value="Genomic_DNA"/>
</dbReference>
<feature type="domain" description="ACB" evidence="5">
    <location>
        <begin position="21"/>
        <end position="94"/>
    </location>
</feature>
<dbReference type="Pfam" id="PF12796">
    <property type="entry name" value="Ank_2"/>
    <property type="match status" value="1"/>
</dbReference>
<evidence type="ECO:0000256" key="3">
    <source>
        <dbReference type="ARBA" id="ARBA00023043"/>
    </source>
</evidence>
<dbReference type="Pfam" id="PF00887">
    <property type="entry name" value="ACBP"/>
    <property type="match status" value="1"/>
</dbReference>
<dbReference type="SMART" id="SM00248">
    <property type="entry name" value="ANK"/>
    <property type="match status" value="2"/>
</dbReference>
<dbReference type="SUPFAM" id="SSF48403">
    <property type="entry name" value="Ankyrin repeat"/>
    <property type="match status" value="1"/>
</dbReference>
<dbReference type="InterPro" id="IPR002110">
    <property type="entry name" value="Ankyrin_rpt"/>
</dbReference>
<name>A0ABN8B504_CHISP</name>
<dbReference type="PRINTS" id="PR00689">
    <property type="entry name" value="ACOABINDINGP"/>
</dbReference>
<dbReference type="SUPFAM" id="SSF47027">
    <property type="entry name" value="Acyl-CoA binding protein"/>
    <property type="match status" value="1"/>
</dbReference>
<proteinExistence type="predicted"/>
<dbReference type="InterPro" id="IPR035984">
    <property type="entry name" value="Acyl-CoA-binding_sf"/>
</dbReference>
<evidence type="ECO:0000256" key="1">
    <source>
        <dbReference type="ARBA" id="ARBA00018419"/>
    </source>
</evidence>
<evidence type="ECO:0000256" key="4">
    <source>
        <dbReference type="ARBA" id="ARBA00023121"/>
    </source>
</evidence>
<keyword evidence="4" id="KW-0446">Lipid-binding</keyword>
<evidence type="ECO:0000259" key="5">
    <source>
        <dbReference type="Pfam" id="PF00887"/>
    </source>
</evidence>